<protein>
    <recommendedName>
        <fullName evidence="4">Integrase</fullName>
    </recommendedName>
</protein>
<dbReference type="AlphaFoldDB" id="A0A378JRE7"/>
<dbReference type="Proteomes" id="UP000254968">
    <property type="component" value="Unassembled WGS sequence"/>
</dbReference>
<accession>A0A378JRE7</accession>
<evidence type="ECO:0008006" key="4">
    <source>
        <dbReference type="Google" id="ProtNLM"/>
    </source>
</evidence>
<dbReference type="InterPro" id="IPR010998">
    <property type="entry name" value="Integrase_recombinase_N"/>
</dbReference>
<evidence type="ECO:0000256" key="1">
    <source>
        <dbReference type="ARBA" id="ARBA00023125"/>
    </source>
</evidence>
<keyword evidence="1" id="KW-0238">DNA-binding</keyword>
<evidence type="ECO:0000313" key="3">
    <source>
        <dbReference type="Proteomes" id="UP000254968"/>
    </source>
</evidence>
<name>A0A378JRE7_9GAMM</name>
<dbReference type="RefSeq" id="WP_115304342.1">
    <property type="nucleotide sequence ID" value="NZ_CAAAHO010000019.1"/>
</dbReference>
<dbReference type="SUPFAM" id="SSF47823">
    <property type="entry name" value="lambda integrase-like, N-terminal domain"/>
    <property type="match status" value="1"/>
</dbReference>
<organism evidence="2 3">
    <name type="scientific">Legionella beliardensis</name>
    <dbReference type="NCBI Taxonomy" id="91822"/>
    <lineage>
        <taxon>Bacteria</taxon>
        <taxon>Pseudomonadati</taxon>
        <taxon>Pseudomonadota</taxon>
        <taxon>Gammaproteobacteria</taxon>
        <taxon>Legionellales</taxon>
        <taxon>Legionellaceae</taxon>
        <taxon>Legionella</taxon>
    </lineage>
</organism>
<keyword evidence="3" id="KW-1185">Reference proteome</keyword>
<gene>
    <name evidence="2" type="ORF">NCTC13315_03108</name>
</gene>
<dbReference type="OrthoDB" id="5914130at2"/>
<sequence length="78" mass="8277">MALDALPAIPDTVARFLAQQASSGIKPATLTRRLAAIRMAHEANGFANPTQHKGVKAVFKGIKREKGVAQEKKAPLTA</sequence>
<dbReference type="EMBL" id="UGNV01000005">
    <property type="protein sequence ID" value="STX55738.1"/>
    <property type="molecule type" value="Genomic_DNA"/>
</dbReference>
<proteinExistence type="predicted"/>
<reference evidence="2 3" key="1">
    <citation type="submission" date="2018-06" db="EMBL/GenBank/DDBJ databases">
        <authorList>
            <consortium name="Pathogen Informatics"/>
            <person name="Doyle S."/>
        </authorList>
    </citation>
    <scope>NUCLEOTIDE SEQUENCE [LARGE SCALE GENOMIC DNA]</scope>
    <source>
        <strain evidence="2 3">NCTC13315</strain>
    </source>
</reference>
<dbReference type="GO" id="GO:0003677">
    <property type="term" value="F:DNA binding"/>
    <property type="evidence" value="ECO:0007669"/>
    <property type="project" value="UniProtKB-KW"/>
</dbReference>
<dbReference type="Gene3D" id="1.10.150.130">
    <property type="match status" value="1"/>
</dbReference>
<evidence type="ECO:0000313" key="2">
    <source>
        <dbReference type="EMBL" id="STX55738.1"/>
    </source>
</evidence>